<accession>A0A5A9PGK1</accession>
<protein>
    <submittedName>
        <fullName evidence="1">Uncharacterized protein</fullName>
    </submittedName>
</protein>
<gene>
    <name evidence="1" type="ORF">E1301_Tti020105</name>
</gene>
<dbReference type="AlphaFoldDB" id="A0A5A9PGK1"/>
<keyword evidence="2" id="KW-1185">Reference proteome</keyword>
<sequence length="323" mass="36920">MIGVDICGIRYNCYIIRAYLGYYLKTTDLKDASNLTLCHLHHSCVGEHYVGHINDSIYIIKENSSRRVTNLTTDTRRDCKPIHSNYHNGDYYFSVKGKFYIVFKDQKIYKTTSKLTSPDCQEYPLNDDYSDGLYYRGRSFHFYIMSMTDNWGVQFKASDFSSGNKEWFNSVDKDILDFLPGGLSLTTGPTVGTWERVRALKNDTNEPISFEESIKRKVGYNKETMTKITHNWNVKLSAKVKVNELAMLIANAQLSLDTEYEHSKCKEAMVNTDDATLKITPKPFDPLVVCTLTSENIPGAHSMEDVHEEAHINVLATIITTHL</sequence>
<dbReference type="EMBL" id="SOYY01000005">
    <property type="protein sequence ID" value="KAA0721504.1"/>
    <property type="molecule type" value="Genomic_DNA"/>
</dbReference>
<comment type="caution">
    <text evidence="1">The sequence shown here is derived from an EMBL/GenBank/DDBJ whole genome shotgun (WGS) entry which is preliminary data.</text>
</comment>
<proteinExistence type="predicted"/>
<organism evidence="1 2">
    <name type="scientific">Triplophysa tibetana</name>
    <dbReference type="NCBI Taxonomy" id="1572043"/>
    <lineage>
        <taxon>Eukaryota</taxon>
        <taxon>Metazoa</taxon>
        <taxon>Chordata</taxon>
        <taxon>Craniata</taxon>
        <taxon>Vertebrata</taxon>
        <taxon>Euteleostomi</taxon>
        <taxon>Actinopterygii</taxon>
        <taxon>Neopterygii</taxon>
        <taxon>Teleostei</taxon>
        <taxon>Ostariophysi</taxon>
        <taxon>Cypriniformes</taxon>
        <taxon>Nemacheilidae</taxon>
        <taxon>Triplophysa</taxon>
    </lineage>
</organism>
<evidence type="ECO:0000313" key="2">
    <source>
        <dbReference type="Proteomes" id="UP000324632"/>
    </source>
</evidence>
<dbReference type="Proteomes" id="UP000324632">
    <property type="component" value="Chromosome 5"/>
</dbReference>
<reference evidence="1 2" key="1">
    <citation type="journal article" date="2019" name="Mol. Ecol. Resour.">
        <title>Chromosome-level genome assembly of Triplophysa tibetana, a fish adapted to the harsh high-altitude environment of the Tibetan Plateau.</title>
        <authorList>
            <person name="Yang X."/>
            <person name="Liu H."/>
            <person name="Ma Z."/>
            <person name="Zou Y."/>
            <person name="Zou M."/>
            <person name="Mao Y."/>
            <person name="Li X."/>
            <person name="Wang H."/>
            <person name="Chen T."/>
            <person name="Wang W."/>
            <person name="Yang R."/>
        </authorList>
    </citation>
    <scope>NUCLEOTIDE SEQUENCE [LARGE SCALE GENOMIC DNA]</scope>
    <source>
        <strain evidence="1">TTIB1903HZAU</strain>
        <tissue evidence="1">Muscle</tissue>
    </source>
</reference>
<name>A0A5A9PGK1_9TELE</name>
<evidence type="ECO:0000313" key="1">
    <source>
        <dbReference type="EMBL" id="KAA0721504.1"/>
    </source>
</evidence>